<accession>A0A9W7FQC4</accession>
<reference evidence="2" key="1">
    <citation type="journal article" date="2023" name="Commun. Biol.">
        <title>Genome analysis of Parmales, the sister group of diatoms, reveals the evolutionary specialization of diatoms from phago-mixotrophs to photoautotrophs.</title>
        <authorList>
            <person name="Ban H."/>
            <person name="Sato S."/>
            <person name="Yoshikawa S."/>
            <person name="Yamada K."/>
            <person name="Nakamura Y."/>
            <person name="Ichinomiya M."/>
            <person name="Sato N."/>
            <person name="Blanc-Mathieu R."/>
            <person name="Endo H."/>
            <person name="Kuwata A."/>
            <person name="Ogata H."/>
        </authorList>
    </citation>
    <scope>NUCLEOTIDE SEQUENCE [LARGE SCALE GENOMIC DNA]</scope>
    <source>
        <strain evidence="2">NIES 3700</strain>
    </source>
</reference>
<dbReference type="AlphaFoldDB" id="A0A9W7FQC4"/>
<dbReference type="OrthoDB" id="184827at2759"/>
<dbReference type="Proteomes" id="UP001165122">
    <property type="component" value="Unassembled WGS sequence"/>
</dbReference>
<dbReference type="EMBL" id="BRXW01000251">
    <property type="protein sequence ID" value="GMI16392.1"/>
    <property type="molecule type" value="Genomic_DNA"/>
</dbReference>
<name>A0A9W7FQC4_9STRA</name>
<sequence>MEGDPLGQICYNAYALFRKSFIYILSKTSTPLERPLPPRDGDNQRVQEINKIWERKKERVLSIRMNPIWGWTRVYWINAGRYIGETFSSPTRTIAAISGAFFVMSIS</sequence>
<proteinExistence type="predicted"/>
<gene>
    <name evidence="1" type="ORF">TrLO_g12284</name>
</gene>
<protein>
    <submittedName>
        <fullName evidence="1">Uncharacterized protein</fullName>
    </submittedName>
</protein>
<comment type="caution">
    <text evidence="1">The sequence shown here is derived from an EMBL/GenBank/DDBJ whole genome shotgun (WGS) entry which is preliminary data.</text>
</comment>
<organism evidence="1 2">
    <name type="scientific">Triparma laevis f. longispina</name>
    <dbReference type="NCBI Taxonomy" id="1714387"/>
    <lineage>
        <taxon>Eukaryota</taxon>
        <taxon>Sar</taxon>
        <taxon>Stramenopiles</taxon>
        <taxon>Ochrophyta</taxon>
        <taxon>Bolidophyceae</taxon>
        <taxon>Parmales</taxon>
        <taxon>Triparmaceae</taxon>
        <taxon>Triparma</taxon>
    </lineage>
</organism>
<evidence type="ECO:0000313" key="2">
    <source>
        <dbReference type="Proteomes" id="UP001165122"/>
    </source>
</evidence>
<evidence type="ECO:0000313" key="1">
    <source>
        <dbReference type="EMBL" id="GMI16392.1"/>
    </source>
</evidence>
<keyword evidence="2" id="KW-1185">Reference proteome</keyword>